<dbReference type="InterPro" id="IPR052165">
    <property type="entry name" value="Membrane_assoc_protease"/>
</dbReference>
<evidence type="ECO:0000313" key="7">
    <source>
        <dbReference type="EMBL" id="MSS40142.1"/>
    </source>
</evidence>
<dbReference type="AlphaFoldDB" id="A0A844F2X9"/>
<dbReference type="RefSeq" id="WP_004606509.1">
    <property type="nucleotide sequence ID" value="NZ_AP024846.1"/>
</dbReference>
<evidence type="ECO:0000256" key="4">
    <source>
        <dbReference type="ARBA" id="ARBA00023136"/>
    </source>
</evidence>
<dbReference type="GeneID" id="62695118"/>
<dbReference type="InterPro" id="IPR012340">
    <property type="entry name" value="NA-bd_OB-fold"/>
</dbReference>
<sequence>MQTVYWLILFVILLVIEIFTMGLTTIWFAGGALVAFITGILGFGMVVQVIVFIVVSLVLLIATRPIAVKFFNQERQKTNAESLIGQQALVLEDIDTLQSKGRVEVNGQEWSAKTDDLDGKIAKNTVVVIEGIQGVKLIVRAREEKGC</sequence>
<dbReference type="EMBL" id="VUMB01000012">
    <property type="protein sequence ID" value="MSS40142.1"/>
    <property type="molecule type" value="Genomic_DNA"/>
</dbReference>
<gene>
    <name evidence="7" type="ORF">FYJ37_07210</name>
</gene>
<evidence type="ECO:0000259" key="6">
    <source>
        <dbReference type="Pfam" id="PF01957"/>
    </source>
</evidence>
<organism evidence="7 8">
    <name type="scientific">Clostridium scindens (strain JCM 10418 / VPI 12708)</name>
    <dbReference type="NCBI Taxonomy" id="29347"/>
    <lineage>
        <taxon>Bacteria</taxon>
        <taxon>Bacillati</taxon>
        <taxon>Bacillota</taxon>
        <taxon>Clostridia</taxon>
        <taxon>Lachnospirales</taxon>
        <taxon>Lachnospiraceae</taxon>
    </lineage>
</organism>
<reference evidence="7 8" key="1">
    <citation type="submission" date="2019-08" db="EMBL/GenBank/DDBJ databases">
        <title>In-depth cultivation of the pig gut microbiome towards novel bacterial diversity and tailored functional studies.</title>
        <authorList>
            <person name="Wylensek D."/>
            <person name="Hitch T.C.A."/>
            <person name="Clavel T."/>
        </authorList>
    </citation>
    <scope>NUCLEOTIDE SEQUENCE [LARGE SCALE GENOMIC DNA]</scope>
    <source>
        <strain evidence="7 8">BL-389-WT-3D</strain>
    </source>
</reference>
<protein>
    <submittedName>
        <fullName evidence="7">NfeD family protein</fullName>
    </submittedName>
</protein>
<accession>A0A844F2X9</accession>
<feature type="transmembrane region" description="Helical" evidence="5">
    <location>
        <begin position="7"/>
        <end position="29"/>
    </location>
</feature>
<feature type="transmembrane region" description="Helical" evidence="5">
    <location>
        <begin position="35"/>
        <end position="62"/>
    </location>
</feature>
<dbReference type="Pfam" id="PF01957">
    <property type="entry name" value="NfeD"/>
    <property type="match status" value="1"/>
</dbReference>
<keyword evidence="4 5" id="KW-0472">Membrane</keyword>
<dbReference type="Gene3D" id="2.40.50.140">
    <property type="entry name" value="Nucleic acid-binding proteins"/>
    <property type="match status" value="1"/>
</dbReference>
<proteinExistence type="predicted"/>
<evidence type="ECO:0000313" key="8">
    <source>
        <dbReference type="Proteomes" id="UP000462363"/>
    </source>
</evidence>
<evidence type="ECO:0000256" key="2">
    <source>
        <dbReference type="ARBA" id="ARBA00022692"/>
    </source>
</evidence>
<dbReference type="Proteomes" id="UP000462363">
    <property type="component" value="Unassembled WGS sequence"/>
</dbReference>
<dbReference type="SUPFAM" id="SSF141322">
    <property type="entry name" value="NfeD domain-like"/>
    <property type="match status" value="1"/>
</dbReference>
<evidence type="ECO:0000256" key="1">
    <source>
        <dbReference type="ARBA" id="ARBA00004141"/>
    </source>
</evidence>
<dbReference type="PANTHER" id="PTHR33507:SF3">
    <property type="entry name" value="INNER MEMBRANE PROTEIN YBBJ"/>
    <property type="match status" value="1"/>
</dbReference>
<evidence type="ECO:0000256" key="3">
    <source>
        <dbReference type="ARBA" id="ARBA00022989"/>
    </source>
</evidence>
<evidence type="ECO:0000256" key="5">
    <source>
        <dbReference type="SAM" id="Phobius"/>
    </source>
</evidence>
<dbReference type="GO" id="GO:0005886">
    <property type="term" value="C:plasma membrane"/>
    <property type="evidence" value="ECO:0007669"/>
    <property type="project" value="TreeGrafter"/>
</dbReference>
<feature type="domain" description="NfeD-like C-terminal" evidence="6">
    <location>
        <begin position="80"/>
        <end position="140"/>
    </location>
</feature>
<name>A0A844F2X9_CLOSV</name>
<comment type="subcellular location">
    <subcellularLocation>
        <location evidence="1">Membrane</location>
        <topology evidence="1">Multi-pass membrane protein</topology>
    </subcellularLocation>
</comment>
<keyword evidence="3 5" id="KW-1133">Transmembrane helix</keyword>
<dbReference type="PANTHER" id="PTHR33507">
    <property type="entry name" value="INNER MEMBRANE PROTEIN YBBJ"/>
    <property type="match status" value="1"/>
</dbReference>
<comment type="caution">
    <text evidence="7">The sequence shown here is derived from an EMBL/GenBank/DDBJ whole genome shotgun (WGS) entry which is preliminary data.</text>
</comment>
<keyword evidence="2 5" id="KW-0812">Transmembrane</keyword>
<dbReference type="InterPro" id="IPR002810">
    <property type="entry name" value="NfeD-like_C"/>
</dbReference>